<protein>
    <submittedName>
        <fullName evidence="2">Uncharacterized protein</fullName>
    </submittedName>
</protein>
<dbReference type="EMBL" id="JAPCWZ010000007">
    <property type="protein sequence ID" value="KAK8856797.1"/>
    <property type="molecule type" value="Genomic_DNA"/>
</dbReference>
<feature type="region of interest" description="Disordered" evidence="1">
    <location>
        <begin position="110"/>
        <end position="149"/>
    </location>
</feature>
<feature type="region of interest" description="Disordered" evidence="1">
    <location>
        <begin position="1"/>
        <end position="32"/>
    </location>
</feature>
<evidence type="ECO:0000313" key="3">
    <source>
        <dbReference type="Proteomes" id="UP001390339"/>
    </source>
</evidence>
<evidence type="ECO:0000256" key="1">
    <source>
        <dbReference type="SAM" id="MobiDB-lite"/>
    </source>
</evidence>
<comment type="caution">
    <text evidence="2">The sequence shown here is derived from an EMBL/GenBank/DDBJ whole genome shotgun (WGS) entry which is preliminary data.</text>
</comment>
<feature type="compositionally biased region" description="Basic and acidic residues" evidence="1">
    <location>
        <begin position="116"/>
        <end position="132"/>
    </location>
</feature>
<keyword evidence="3" id="KW-1185">Reference proteome</keyword>
<accession>A0ABR2I3P3</accession>
<proteinExistence type="predicted"/>
<evidence type="ECO:0000313" key="2">
    <source>
        <dbReference type="EMBL" id="KAK8856797.1"/>
    </source>
</evidence>
<gene>
    <name evidence="2" type="ORF">PGQ11_012709</name>
</gene>
<dbReference type="Proteomes" id="UP001390339">
    <property type="component" value="Unassembled WGS sequence"/>
</dbReference>
<reference evidence="2 3" key="1">
    <citation type="journal article" date="2024" name="IMA Fungus">
        <title>Apiospora arundinis, a panoply of carbohydrate-active enzymes and secondary metabolites.</title>
        <authorList>
            <person name="Sorensen T."/>
            <person name="Petersen C."/>
            <person name="Muurmann A.T."/>
            <person name="Christiansen J.V."/>
            <person name="Brundto M.L."/>
            <person name="Overgaard C.K."/>
            <person name="Boysen A.T."/>
            <person name="Wollenberg R.D."/>
            <person name="Larsen T.O."/>
            <person name="Sorensen J.L."/>
            <person name="Nielsen K.L."/>
            <person name="Sondergaard T.E."/>
        </authorList>
    </citation>
    <scope>NUCLEOTIDE SEQUENCE [LARGE SCALE GENOMIC DNA]</scope>
    <source>
        <strain evidence="2 3">AAU 773</strain>
    </source>
</reference>
<organism evidence="2 3">
    <name type="scientific">Apiospora arundinis</name>
    <dbReference type="NCBI Taxonomy" id="335852"/>
    <lineage>
        <taxon>Eukaryota</taxon>
        <taxon>Fungi</taxon>
        <taxon>Dikarya</taxon>
        <taxon>Ascomycota</taxon>
        <taxon>Pezizomycotina</taxon>
        <taxon>Sordariomycetes</taxon>
        <taxon>Xylariomycetidae</taxon>
        <taxon>Amphisphaeriales</taxon>
        <taxon>Apiosporaceae</taxon>
        <taxon>Apiospora</taxon>
    </lineage>
</organism>
<sequence>MSSTEQQQKSSGSVSDTFQPPAGFDKMSQQEQKQTYMEWAKQKYNEQYESWMPWIEDYFLKWFTKDNKASYATKEQLGKTKVTGVEQVDNLQDGVNNLVAGQVGQGGLLQPIGDMASKEGANRAERQGKDENGSYLPTSLPKLPGGLLG</sequence>
<name>A0ABR2I3P3_9PEZI</name>
<feature type="compositionally biased region" description="Polar residues" evidence="1">
    <location>
        <begin position="1"/>
        <end position="18"/>
    </location>
</feature>